<dbReference type="InterPro" id="IPR001680">
    <property type="entry name" value="WD40_rpt"/>
</dbReference>
<dbReference type="GO" id="GO:0031514">
    <property type="term" value="C:motile cilium"/>
    <property type="evidence" value="ECO:0007669"/>
    <property type="project" value="UniProtKB-SubCell"/>
</dbReference>
<keyword evidence="6 13" id="KW-0282">Flagellum</keyword>
<keyword evidence="5" id="KW-0677">Repeat</keyword>
<dbReference type="AlphaFoldDB" id="A0AAD5X9A9"/>
<dbReference type="Proteomes" id="UP001212841">
    <property type="component" value="Unassembled WGS sequence"/>
</dbReference>
<evidence type="ECO:0000256" key="2">
    <source>
        <dbReference type="ARBA" id="ARBA00004496"/>
    </source>
</evidence>
<keyword evidence="14" id="KW-1185">Reference proteome</keyword>
<comment type="similarity">
    <text evidence="9">Belongs to the CFAP52 family.</text>
</comment>
<dbReference type="PROSITE" id="PS00678">
    <property type="entry name" value="WD_REPEATS_1"/>
    <property type="match status" value="2"/>
</dbReference>
<dbReference type="PROSITE" id="PS50294">
    <property type="entry name" value="WD_REPEATS_REGION"/>
    <property type="match status" value="1"/>
</dbReference>
<evidence type="ECO:0000256" key="9">
    <source>
        <dbReference type="ARBA" id="ARBA00029456"/>
    </source>
</evidence>
<evidence type="ECO:0000313" key="13">
    <source>
        <dbReference type="EMBL" id="KAJ3057178.1"/>
    </source>
</evidence>
<evidence type="ECO:0000256" key="7">
    <source>
        <dbReference type="ARBA" id="ARBA00023069"/>
    </source>
</evidence>
<keyword evidence="8" id="KW-0966">Cell projection</keyword>
<feature type="repeat" description="WD" evidence="11">
    <location>
        <begin position="435"/>
        <end position="481"/>
    </location>
</feature>
<name>A0AAD5X9A9_9FUNG</name>
<dbReference type="PROSITE" id="PS50082">
    <property type="entry name" value="WD_REPEATS_2"/>
    <property type="match status" value="6"/>
</dbReference>
<dbReference type="Pfam" id="PF00400">
    <property type="entry name" value="WD40"/>
    <property type="match status" value="5"/>
</dbReference>
<dbReference type="SUPFAM" id="SSF50978">
    <property type="entry name" value="WD40 repeat-like"/>
    <property type="match status" value="1"/>
</dbReference>
<dbReference type="PANTHER" id="PTHR13720:SF14">
    <property type="entry name" value="CILIA- AND FLAGELLA-ASSOCIATED PROTEIN 52"/>
    <property type="match status" value="1"/>
</dbReference>
<accession>A0AAD5X9A9</accession>
<dbReference type="EMBL" id="JADGJD010000009">
    <property type="protein sequence ID" value="KAJ3057178.1"/>
    <property type="molecule type" value="Genomic_DNA"/>
</dbReference>
<reference evidence="13" key="1">
    <citation type="submission" date="2020-05" db="EMBL/GenBank/DDBJ databases">
        <title>Phylogenomic resolution of chytrid fungi.</title>
        <authorList>
            <person name="Stajich J.E."/>
            <person name="Amses K."/>
            <person name="Simmons R."/>
            <person name="Seto K."/>
            <person name="Myers J."/>
            <person name="Bonds A."/>
            <person name="Quandt C.A."/>
            <person name="Barry K."/>
            <person name="Liu P."/>
            <person name="Grigoriev I."/>
            <person name="Longcore J.E."/>
            <person name="James T.Y."/>
        </authorList>
    </citation>
    <scope>NUCLEOTIDE SEQUENCE</scope>
    <source>
        <strain evidence="13">JEL0318</strain>
    </source>
</reference>
<dbReference type="InterPro" id="IPR015943">
    <property type="entry name" value="WD40/YVTN_repeat-like_dom_sf"/>
</dbReference>
<evidence type="ECO:0000313" key="14">
    <source>
        <dbReference type="Proteomes" id="UP001212841"/>
    </source>
</evidence>
<proteinExistence type="inferred from homology"/>
<evidence type="ECO:0000256" key="1">
    <source>
        <dbReference type="ARBA" id="ARBA00004230"/>
    </source>
</evidence>
<feature type="repeat" description="WD" evidence="11">
    <location>
        <begin position="484"/>
        <end position="517"/>
    </location>
</feature>
<dbReference type="InterPro" id="IPR050630">
    <property type="entry name" value="WD_repeat_EMAP"/>
</dbReference>
<sequence>MAAAVETAAIDYTPLKLENIIGFGGSVPDGLIKHPDGVHTIYSLGSTVVVDNLKASHAQEFLQGHTNVISCLAISKSGKYIASGQVTHMGFQADIIIWDFQTRKLLRRLTLHKVKVQALAFSSNDKYLASLGGQDDNSIIVWDLGQGAAICGAPASKDSSGVTLSLAYFNNNDLMFVTGGHATLRLWNLDVAARKVRASDCQTGQIKRIVRCIYVDPNDEFLYCGTTTGDLLKVDLKTGLFKLAGPPKEKVRLSAQYDTYVQMLTSICQDLFSMGILSVALAKDGHVIVGCGDGTIASLKLPKLTINKSTKLSGSVTSLTFDSDTQLFAGTAYSNIYTLDTREWNPILKTTCHFAPVNDVAFPPGSSEVLATASDADIRVWSTTKSAEMLRIAVPNLECKVIEFKKDGSSLISGWNDGKIRTFGPQSGRLQYEINDAHKKGVTALAVTDPFNQYGDFRIVSGGEDGQVRVWRVTRQVQVLECAMKEHKGTVTCIKIRKNNLECVSSSSDGSCIIWDLIRYVRNQVLFAPSFFKAVSYYPDESQLLTSGTDRKVGYWEAYDGSLIRELEASQSDTINALDITKDGKYFVIGGSDKLVKVYRYEEGDVIFVGMGHSTDIMKVKISPNQKHIVSVSADGAVFTWAFPTGS</sequence>
<evidence type="ECO:0000256" key="4">
    <source>
        <dbReference type="ARBA" id="ARBA00022574"/>
    </source>
</evidence>
<dbReference type="InterPro" id="IPR011047">
    <property type="entry name" value="Quinoprotein_ADH-like_sf"/>
</dbReference>
<feature type="domain" description="EML-like first beta-propeller" evidence="12">
    <location>
        <begin position="59"/>
        <end position="337"/>
    </location>
</feature>
<dbReference type="InterPro" id="IPR036322">
    <property type="entry name" value="WD40_repeat_dom_sf"/>
</dbReference>
<feature type="repeat" description="WD" evidence="11">
    <location>
        <begin position="350"/>
        <end position="391"/>
    </location>
</feature>
<evidence type="ECO:0000256" key="6">
    <source>
        <dbReference type="ARBA" id="ARBA00022846"/>
    </source>
</evidence>
<protein>
    <recommendedName>
        <fullName evidence="10">Cilia- and flagella-associated protein 52</fullName>
    </recommendedName>
</protein>
<evidence type="ECO:0000256" key="5">
    <source>
        <dbReference type="ARBA" id="ARBA00022737"/>
    </source>
</evidence>
<evidence type="ECO:0000256" key="8">
    <source>
        <dbReference type="ARBA" id="ARBA00023273"/>
    </source>
</evidence>
<keyword evidence="3" id="KW-0963">Cytoplasm</keyword>
<gene>
    <name evidence="13" type="primary">WDR16</name>
    <name evidence="13" type="ORF">HK097_011183</name>
</gene>
<dbReference type="SUPFAM" id="SSF50998">
    <property type="entry name" value="Quinoprotein alcohol dehydrogenase-like"/>
    <property type="match status" value="1"/>
</dbReference>
<comment type="subcellular location">
    <subcellularLocation>
        <location evidence="1">Cell projection</location>
        <location evidence="1">Cilium</location>
        <location evidence="1">Flagellum</location>
    </subcellularLocation>
    <subcellularLocation>
        <location evidence="2">Cytoplasm</location>
    </subcellularLocation>
</comment>
<comment type="caution">
    <text evidence="13">The sequence shown here is derived from an EMBL/GenBank/DDBJ whole genome shotgun (WGS) entry which is preliminary data.</text>
</comment>
<dbReference type="GO" id="GO:0005930">
    <property type="term" value="C:axoneme"/>
    <property type="evidence" value="ECO:0007669"/>
    <property type="project" value="UniProtKB-ARBA"/>
</dbReference>
<dbReference type="PANTHER" id="PTHR13720">
    <property type="entry name" value="WD-40 REPEAT PROTEIN"/>
    <property type="match status" value="1"/>
</dbReference>
<dbReference type="InterPro" id="IPR055439">
    <property type="entry name" value="Beta-prop_EML_1st"/>
</dbReference>
<dbReference type="FunFam" id="2.130.10.10:FF:001320">
    <property type="entry name" value="Predicted protein"/>
    <property type="match status" value="1"/>
</dbReference>
<evidence type="ECO:0000256" key="10">
    <source>
        <dbReference type="ARBA" id="ARBA00029552"/>
    </source>
</evidence>
<organism evidence="13 14">
    <name type="scientific">Rhizophlyctis rosea</name>
    <dbReference type="NCBI Taxonomy" id="64517"/>
    <lineage>
        <taxon>Eukaryota</taxon>
        <taxon>Fungi</taxon>
        <taxon>Fungi incertae sedis</taxon>
        <taxon>Chytridiomycota</taxon>
        <taxon>Chytridiomycota incertae sedis</taxon>
        <taxon>Chytridiomycetes</taxon>
        <taxon>Rhizophlyctidales</taxon>
        <taxon>Rhizophlyctidaceae</taxon>
        <taxon>Rhizophlyctis</taxon>
    </lineage>
</organism>
<dbReference type="FunFam" id="2.130.10.10:FF:000207">
    <property type="entry name" value="Cilia- and flagella-associated protein 52"/>
    <property type="match status" value="1"/>
</dbReference>
<evidence type="ECO:0000256" key="11">
    <source>
        <dbReference type="PROSITE-ProRule" id="PRU00221"/>
    </source>
</evidence>
<feature type="repeat" description="WD" evidence="11">
    <location>
        <begin position="610"/>
        <end position="647"/>
    </location>
</feature>
<keyword evidence="7" id="KW-0969">Cilium</keyword>
<dbReference type="SMART" id="SM00320">
    <property type="entry name" value="WD40"/>
    <property type="match status" value="12"/>
</dbReference>
<evidence type="ECO:0000259" key="12">
    <source>
        <dbReference type="Pfam" id="PF23409"/>
    </source>
</evidence>
<evidence type="ECO:0000256" key="3">
    <source>
        <dbReference type="ARBA" id="ARBA00022490"/>
    </source>
</evidence>
<feature type="repeat" description="WD" evidence="11">
    <location>
        <begin position="568"/>
        <end position="609"/>
    </location>
</feature>
<dbReference type="Gene3D" id="2.130.10.10">
    <property type="entry name" value="YVTN repeat-like/Quinoprotein amine dehydrogenase"/>
    <property type="match status" value="4"/>
</dbReference>
<feature type="repeat" description="WD" evidence="11">
    <location>
        <begin position="534"/>
        <end position="566"/>
    </location>
</feature>
<keyword evidence="4 11" id="KW-0853">WD repeat</keyword>
<dbReference type="InterPro" id="IPR019775">
    <property type="entry name" value="WD40_repeat_CS"/>
</dbReference>
<dbReference type="Pfam" id="PF23409">
    <property type="entry name" value="Beta-prop_EML"/>
    <property type="match status" value="1"/>
</dbReference>